<evidence type="ECO:0000256" key="8">
    <source>
        <dbReference type="ARBA" id="ARBA00023136"/>
    </source>
</evidence>
<comment type="subcellular location">
    <subcellularLocation>
        <location evidence="1">Cell inner membrane</location>
        <topology evidence="1">Multi-pass membrane protein</topology>
    </subcellularLocation>
</comment>
<feature type="transmembrane region" description="Helical" evidence="9">
    <location>
        <begin position="974"/>
        <end position="994"/>
    </location>
</feature>
<evidence type="ECO:0000256" key="1">
    <source>
        <dbReference type="ARBA" id="ARBA00004429"/>
    </source>
</evidence>
<feature type="transmembrane region" description="Helical" evidence="9">
    <location>
        <begin position="540"/>
        <end position="559"/>
    </location>
</feature>
<feature type="transmembrane region" description="Helical" evidence="9">
    <location>
        <begin position="873"/>
        <end position="892"/>
    </location>
</feature>
<evidence type="ECO:0000256" key="6">
    <source>
        <dbReference type="ARBA" id="ARBA00022692"/>
    </source>
</evidence>
<dbReference type="Gene3D" id="3.30.70.1440">
    <property type="entry name" value="Multidrug efflux transporter AcrB pore domain"/>
    <property type="match status" value="1"/>
</dbReference>
<dbReference type="NCBIfam" id="NF000282">
    <property type="entry name" value="RND_permease_1"/>
    <property type="match status" value="1"/>
</dbReference>
<keyword evidence="6 9" id="KW-0812">Transmembrane</keyword>
<feature type="transmembrane region" description="Helical" evidence="9">
    <location>
        <begin position="925"/>
        <end position="946"/>
    </location>
</feature>
<feature type="transmembrane region" description="Helical" evidence="9">
    <location>
        <begin position="438"/>
        <end position="458"/>
    </location>
</feature>
<evidence type="ECO:0000256" key="4">
    <source>
        <dbReference type="ARBA" id="ARBA00022475"/>
    </source>
</evidence>
<dbReference type="PANTHER" id="PTHR32063:SF76">
    <property type="entry name" value="EFFLUX PUMP MEMBRANE TRANSPORTER"/>
    <property type="match status" value="1"/>
</dbReference>
<gene>
    <name evidence="10" type="ORF">SAMN04490355_1005134</name>
</gene>
<feature type="transmembrane region" description="Helical" evidence="9">
    <location>
        <begin position="1006"/>
        <end position="1028"/>
    </location>
</feature>
<dbReference type="NCBIfam" id="TIGR00915">
    <property type="entry name" value="2A0602"/>
    <property type="match status" value="1"/>
</dbReference>
<dbReference type="SUPFAM" id="SSF82866">
    <property type="entry name" value="Multidrug efflux transporter AcrB transmembrane domain"/>
    <property type="match status" value="2"/>
</dbReference>
<dbReference type="GO" id="GO:0042910">
    <property type="term" value="F:xenobiotic transmembrane transporter activity"/>
    <property type="evidence" value="ECO:0007669"/>
    <property type="project" value="TreeGrafter"/>
</dbReference>
<keyword evidence="8 9" id="KW-0472">Membrane</keyword>
<evidence type="ECO:0000256" key="9">
    <source>
        <dbReference type="SAM" id="Phobius"/>
    </source>
</evidence>
<dbReference type="InterPro" id="IPR004764">
    <property type="entry name" value="MdtF-like"/>
</dbReference>
<evidence type="ECO:0000313" key="11">
    <source>
        <dbReference type="Proteomes" id="UP000199520"/>
    </source>
</evidence>
<evidence type="ECO:0000256" key="3">
    <source>
        <dbReference type="ARBA" id="ARBA00022448"/>
    </source>
</evidence>
<feature type="transmembrane region" description="Helical" evidence="9">
    <location>
        <begin position="396"/>
        <end position="417"/>
    </location>
</feature>
<keyword evidence="5" id="KW-0997">Cell inner membrane</keyword>
<feature type="transmembrane region" description="Helical" evidence="9">
    <location>
        <begin position="899"/>
        <end position="919"/>
    </location>
</feature>
<comment type="similarity">
    <text evidence="2">Belongs to the resistance-nodulation-cell division (RND) (TC 2.A.6) family.</text>
</comment>
<evidence type="ECO:0000256" key="2">
    <source>
        <dbReference type="ARBA" id="ARBA00010942"/>
    </source>
</evidence>
<evidence type="ECO:0000256" key="5">
    <source>
        <dbReference type="ARBA" id="ARBA00022519"/>
    </source>
</evidence>
<evidence type="ECO:0000313" key="10">
    <source>
        <dbReference type="EMBL" id="SFL46937.1"/>
    </source>
</evidence>
<dbReference type="EMBL" id="FOTS01000005">
    <property type="protein sequence ID" value="SFL46937.1"/>
    <property type="molecule type" value="Genomic_DNA"/>
</dbReference>
<dbReference type="Pfam" id="PF00873">
    <property type="entry name" value="ACR_tran"/>
    <property type="match status" value="1"/>
</dbReference>
<keyword evidence="11" id="KW-1185">Reference proteome</keyword>
<dbReference type="GO" id="GO:0015562">
    <property type="term" value="F:efflux transmembrane transporter activity"/>
    <property type="evidence" value="ECO:0007669"/>
    <property type="project" value="InterPro"/>
</dbReference>
<dbReference type="STRING" id="1123291.SAMN04490355_1005134"/>
<dbReference type="InterPro" id="IPR027463">
    <property type="entry name" value="AcrB_DN_DC_subdom"/>
</dbReference>
<keyword evidence="4" id="KW-1003">Cell membrane</keyword>
<dbReference type="AlphaFoldDB" id="A0A1I4HYN3"/>
<dbReference type="GO" id="GO:0009636">
    <property type="term" value="P:response to toxic substance"/>
    <property type="evidence" value="ECO:0007669"/>
    <property type="project" value="UniProtKB-ARBA"/>
</dbReference>
<feature type="transmembrane region" description="Helical" evidence="9">
    <location>
        <begin position="366"/>
        <end position="390"/>
    </location>
</feature>
<dbReference type="Gene3D" id="3.30.70.1430">
    <property type="entry name" value="Multidrug efflux transporter AcrB pore domain"/>
    <property type="match status" value="2"/>
</dbReference>
<protein>
    <submittedName>
        <fullName evidence="10">Hydrophobe/amphiphile efflux-1 (HAE1) family protein</fullName>
    </submittedName>
</protein>
<accession>A0A1I4HYN3</accession>
<dbReference type="SUPFAM" id="SSF82714">
    <property type="entry name" value="Multidrug efflux transporter AcrB TolC docking domain, DN and DC subdomains"/>
    <property type="match status" value="2"/>
</dbReference>
<dbReference type="Gene3D" id="3.30.2090.10">
    <property type="entry name" value="Multidrug efflux transporter AcrB TolC docking domain, DN and DC subdomains"/>
    <property type="match status" value="2"/>
</dbReference>
<feature type="transmembrane region" description="Helical" evidence="9">
    <location>
        <begin position="12"/>
        <end position="32"/>
    </location>
</feature>
<dbReference type="SUPFAM" id="SSF82693">
    <property type="entry name" value="Multidrug efflux transporter AcrB pore domain, PN1, PN2, PC1 and PC2 subdomains"/>
    <property type="match status" value="3"/>
</dbReference>
<dbReference type="Gene3D" id="3.30.70.1320">
    <property type="entry name" value="Multidrug efflux transporter AcrB pore domain like"/>
    <property type="match status" value="1"/>
</dbReference>
<keyword evidence="7 9" id="KW-1133">Transmembrane helix</keyword>
<name>A0A1I4HYN3_9FIRM</name>
<dbReference type="OrthoDB" id="8270at2"/>
<dbReference type="InterPro" id="IPR001036">
    <property type="entry name" value="Acrflvin-R"/>
</dbReference>
<proteinExistence type="inferred from homology"/>
<sequence>MRTFFIDRPNFAIVLSLFIVIVGLIAAFHLPISQYPQIVPPRVNVNTSYSGANSEVVEQSIAQLLEQQINGVQDMVEMQSTSQDNGYYSLNVKFELGKNEDMALVQIQNAVAQTNANMPQEAQQNGIIARKVTPDTILYFVLWSPSGTYDRVFMKNYATININDEIRRIKGVGNVNEYGADFGMRIWLQPDKMAQLAITTNDVYDAIQKQNVQAPAGTIGQAPYIPGQEYQYTGRVKGRLTDEKEFENIILRATSDGSLIRLSDVSKIQLGGRHYAYSSDFNGKDAVLFGIQLTPDANAFETVAQVKKVIKHAQAQFPSDLQCNIGVDNTSYVDESLREVLKTFGGSILLVLVIVFIFLGSWRATLIPMLAIPVSLIGTFGAFLLLGFSINTLTLFAMVLAVGLVVDDAIVVVEAVERHIRYNRLSPREATKQAMGEVTRPVIAIAFVLAAVFIPVAFMGGTVGVLYKQFALTIVVSMLLSAFVALTTTPALCAMLLRPYNPKDYTGPLGIALERFNAWFERILKKYEIGVGWAIQKIRLCMMLLAVMIIMIAMLIHILPSSFVPGEDQGNYIVAINLPEGATMNRTREVANKACETLANIPGVESTTVFTGYDVLADAGKPNAAAVFVLLKPWSERQKPELQIENQIRSAFINTSQISEATILVFEPPTLPGVGTYGGFTFMLQDKTGGSIEKLDDISRQFIGAASKRPEIGLVYSTFRTDTPGYRFEVDREKTMKLGIQIKDVFNALQTFLSGLEVNDFNRFGRTYKVVIQAEAQYRSSVDSMRFLFLRSAAGEMIPLNTLLKTVPINAPTVIKRFNGFRAVQIGGNPAPGYSSGQAMAALEEVAAQVLPPGFSYEWAEQSRDEKIAGERAPMIFIFSLLFVFLCLIALYESWIVPFAVLLSVPTAVFGSFLFQFLRNLENNIYMQIGLVMLIGLTAKNAILIVEFAKVRVDHGMDPVHAAIEAAKLRLRPIVMTSMAFILGCIPLAVATGAGAGARISMGTSVIGGMLMATIIGIFIIPVLYVTVERLAEKVIGKKQKKQDQSIPMG</sequence>
<dbReference type="FunFam" id="1.20.1640.10:FF:000001">
    <property type="entry name" value="Efflux pump membrane transporter"/>
    <property type="match status" value="1"/>
</dbReference>
<dbReference type="PANTHER" id="PTHR32063">
    <property type="match status" value="1"/>
</dbReference>
<dbReference type="Proteomes" id="UP000199520">
    <property type="component" value="Unassembled WGS sequence"/>
</dbReference>
<feature type="transmembrane region" description="Helical" evidence="9">
    <location>
        <begin position="470"/>
        <end position="497"/>
    </location>
</feature>
<evidence type="ECO:0000256" key="7">
    <source>
        <dbReference type="ARBA" id="ARBA00022989"/>
    </source>
</evidence>
<dbReference type="PRINTS" id="PR00702">
    <property type="entry name" value="ACRIFLAVINRP"/>
</dbReference>
<reference evidence="11" key="1">
    <citation type="submission" date="2016-10" db="EMBL/GenBank/DDBJ databases">
        <authorList>
            <person name="Varghese N."/>
            <person name="Submissions S."/>
        </authorList>
    </citation>
    <scope>NUCLEOTIDE SEQUENCE [LARGE SCALE GENOMIC DNA]</scope>
    <source>
        <strain evidence="11">DSM 13327</strain>
    </source>
</reference>
<keyword evidence="3" id="KW-0813">Transport</keyword>
<dbReference type="GO" id="GO:0005886">
    <property type="term" value="C:plasma membrane"/>
    <property type="evidence" value="ECO:0007669"/>
    <property type="project" value="UniProtKB-SubCell"/>
</dbReference>
<feature type="transmembrane region" description="Helical" evidence="9">
    <location>
        <begin position="340"/>
        <end position="359"/>
    </location>
</feature>
<dbReference type="RefSeq" id="WP_090933227.1">
    <property type="nucleotide sequence ID" value="NZ_FOTS01000005.1"/>
</dbReference>
<organism evidence="10 11">
    <name type="scientific">Pelosinus propionicus DSM 13327</name>
    <dbReference type="NCBI Taxonomy" id="1123291"/>
    <lineage>
        <taxon>Bacteria</taxon>
        <taxon>Bacillati</taxon>
        <taxon>Bacillota</taxon>
        <taxon>Negativicutes</taxon>
        <taxon>Selenomonadales</taxon>
        <taxon>Sporomusaceae</taxon>
        <taxon>Pelosinus</taxon>
    </lineage>
</organism>
<dbReference type="Gene3D" id="1.20.1640.10">
    <property type="entry name" value="Multidrug efflux transporter AcrB transmembrane domain"/>
    <property type="match status" value="2"/>
</dbReference>